<evidence type="ECO:0000256" key="1">
    <source>
        <dbReference type="SAM" id="Phobius"/>
    </source>
</evidence>
<reference evidence="3" key="1">
    <citation type="submission" date="2015-01" db="EMBL/GenBank/DDBJ databases">
        <title>Flavisolibacter sp./LCS9/ whole genome sequencing.</title>
        <authorList>
            <person name="Kim M.K."/>
            <person name="Srinivasan S."/>
            <person name="Lee J.-J."/>
        </authorList>
    </citation>
    <scope>NUCLEOTIDE SEQUENCE [LARGE SCALE GENOMIC DNA]</scope>
    <source>
        <strain evidence="3">LCS9</strain>
    </source>
</reference>
<keyword evidence="1" id="KW-1133">Transmembrane helix</keyword>
<evidence type="ECO:0000313" key="2">
    <source>
        <dbReference type="EMBL" id="ANE50411.1"/>
    </source>
</evidence>
<keyword evidence="1" id="KW-0812">Transmembrane</keyword>
<protein>
    <submittedName>
        <fullName evidence="2">Uncharacterized protein</fullName>
    </submittedName>
</protein>
<reference evidence="2 3" key="2">
    <citation type="journal article" date="2016" name="Int. J. Syst. Evol. Microbiol.">
        <title>Flavisolibacter tropicus sp. nov., isolated from tropical soil.</title>
        <authorList>
            <person name="Lee J.J."/>
            <person name="Kang M.S."/>
            <person name="Kim G.S."/>
            <person name="Lee C.S."/>
            <person name="Lim S."/>
            <person name="Lee J."/>
            <person name="Roh S.H."/>
            <person name="Kang H."/>
            <person name="Ha J.M."/>
            <person name="Bae S."/>
            <person name="Jung H.Y."/>
            <person name="Kim M.K."/>
        </authorList>
    </citation>
    <scope>NUCLEOTIDE SEQUENCE [LARGE SCALE GENOMIC DNA]</scope>
    <source>
        <strain evidence="2 3">LCS9</strain>
    </source>
</reference>
<dbReference type="EMBL" id="CP011390">
    <property type="protein sequence ID" value="ANE50411.1"/>
    <property type="molecule type" value="Genomic_DNA"/>
</dbReference>
<organism evidence="2 3">
    <name type="scientific">Flavisolibacter tropicus</name>
    <dbReference type="NCBI Taxonomy" id="1492898"/>
    <lineage>
        <taxon>Bacteria</taxon>
        <taxon>Pseudomonadati</taxon>
        <taxon>Bacteroidota</taxon>
        <taxon>Chitinophagia</taxon>
        <taxon>Chitinophagales</taxon>
        <taxon>Chitinophagaceae</taxon>
        <taxon>Flavisolibacter</taxon>
    </lineage>
</organism>
<accession>A0A172TTH8</accession>
<proteinExistence type="predicted"/>
<sequence>MQHNGLLSVKNSLKISQYAVTGSIYNDEWRNSFNNYRDISLFLGVFLCVAFVGVKGAGLVSSLLGKL</sequence>
<dbReference type="Proteomes" id="UP000077177">
    <property type="component" value="Chromosome"/>
</dbReference>
<gene>
    <name evidence="2" type="ORF">SY85_07795</name>
</gene>
<keyword evidence="3" id="KW-1185">Reference proteome</keyword>
<dbReference type="KEGG" id="fla:SY85_07795"/>
<feature type="transmembrane region" description="Helical" evidence="1">
    <location>
        <begin position="39"/>
        <end position="64"/>
    </location>
</feature>
<keyword evidence="1" id="KW-0472">Membrane</keyword>
<dbReference type="AlphaFoldDB" id="A0A172TTH8"/>
<name>A0A172TTH8_9BACT</name>
<evidence type="ECO:0000313" key="3">
    <source>
        <dbReference type="Proteomes" id="UP000077177"/>
    </source>
</evidence>